<feature type="binding site" evidence="4">
    <location>
        <position position="156"/>
    </location>
    <ligand>
        <name>substrate</name>
    </ligand>
</feature>
<dbReference type="Pfam" id="PF04345">
    <property type="entry name" value="Chor_lyase"/>
    <property type="match status" value="1"/>
</dbReference>
<dbReference type="EMBL" id="QGGM01000016">
    <property type="protein sequence ID" value="PWK06932.1"/>
    <property type="molecule type" value="Genomic_DNA"/>
</dbReference>
<reference evidence="5 6" key="1">
    <citation type="submission" date="2018-05" db="EMBL/GenBank/DDBJ databases">
        <title>Genomic Encyclopedia of Type Strains, Phase IV (KMG-IV): sequencing the most valuable type-strain genomes for metagenomic binning, comparative biology and taxonomic classification.</title>
        <authorList>
            <person name="Goeker M."/>
        </authorList>
    </citation>
    <scope>NUCLEOTIDE SEQUENCE [LARGE SCALE GENOMIC DNA]</scope>
    <source>
        <strain evidence="5 6">DSM 7229</strain>
    </source>
</reference>
<organism evidence="5 6">
    <name type="scientific">Psychrobacter immobilis</name>
    <dbReference type="NCBI Taxonomy" id="498"/>
    <lineage>
        <taxon>Bacteria</taxon>
        <taxon>Pseudomonadati</taxon>
        <taxon>Pseudomonadota</taxon>
        <taxon>Gammaproteobacteria</taxon>
        <taxon>Moraxellales</taxon>
        <taxon>Moraxellaceae</taxon>
        <taxon>Psychrobacter</taxon>
    </lineage>
</organism>
<comment type="catalytic activity">
    <reaction evidence="4">
        <text>chorismate = 4-hydroxybenzoate + pyruvate</text>
        <dbReference type="Rhea" id="RHEA:16505"/>
        <dbReference type="ChEBI" id="CHEBI:15361"/>
        <dbReference type="ChEBI" id="CHEBI:17879"/>
        <dbReference type="ChEBI" id="CHEBI:29748"/>
        <dbReference type="EC" id="4.1.3.40"/>
    </reaction>
</comment>
<comment type="pathway">
    <text evidence="4">Cofactor biosynthesis; ubiquinone biosynthesis.</text>
</comment>
<dbReference type="PANTHER" id="PTHR38683">
    <property type="entry name" value="CHORISMATE PYRUVATE-LYASE"/>
    <property type="match status" value="1"/>
</dbReference>
<keyword evidence="6" id="KW-1185">Reference proteome</keyword>
<dbReference type="InterPro" id="IPR028978">
    <property type="entry name" value="Chorismate_lyase_/UTRA_dom_sf"/>
</dbReference>
<dbReference type="GO" id="GO:0008813">
    <property type="term" value="F:chorismate lyase activity"/>
    <property type="evidence" value="ECO:0007669"/>
    <property type="project" value="UniProtKB-UniRule"/>
</dbReference>
<dbReference type="InterPro" id="IPR007440">
    <property type="entry name" value="Chorismate--pyruvate_lyase"/>
</dbReference>
<evidence type="ECO:0000256" key="4">
    <source>
        <dbReference type="HAMAP-Rule" id="MF_01632"/>
    </source>
</evidence>
<comment type="subcellular location">
    <subcellularLocation>
        <location evidence="4">Cytoplasm</location>
    </subcellularLocation>
</comment>
<dbReference type="EC" id="4.1.3.40" evidence="4"/>
<evidence type="ECO:0000256" key="1">
    <source>
        <dbReference type="ARBA" id="ARBA00022490"/>
    </source>
</evidence>
<dbReference type="GeneID" id="60256131"/>
<dbReference type="UniPathway" id="UPA00232"/>
<comment type="function">
    <text evidence="4">Removes the pyruvyl group from chorismate, with concomitant aromatization of the ring, to provide 4-hydroxybenzoate (4HB) for the ubiquinone pathway.</text>
</comment>
<evidence type="ECO:0000256" key="3">
    <source>
        <dbReference type="ARBA" id="ARBA00023239"/>
    </source>
</evidence>
<evidence type="ECO:0000256" key="2">
    <source>
        <dbReference type="ARBA" id="ARBA00022688"/>
    </source>
</evidence>
<protein>
    <recommendedName>
        <fullName evidence="4">Probable chorismate pyruvate-lyase</fullName>
        <shortName evidence="4">CL</shortName>
        <shortName evidence="4">CPL</shortName>
        <ecNumber evidence="4">4.1.3.40</ecNumber>
    </recommendedName>
</protein>
<dbReference type="GO" id="GO:0005829">
    <property type="term" value="C:cytosol"/>
    <property type="evidence" value="ECO:0007669"/>
    <property type="project" value="TreeGrafter"/>
</dbReference>
<dbReference type="SUPFAM" id="SSF64288">
    <property type="entry name" value="Chorismate lyase-like"/>
    <property type="match status" value="1"/>
</dbReference>
<comment type="caution">
    <text evidence="4">Lacks conserved residue(s) required for the propagation of feature annotation.</text>
</comment>
<dbReference type="AlphaFoldDB" id="A0A2V1ZVC4"/>
<evidence type="ECO:0000313" key="5">
    <source>
        <dbReference type="EMBL" id="PWK06932.1"/>
    </source>
</evidence>
<keyword evidence="4" id="KW-0670">Pyruvate</keyword>
<gene>
    <name evidence="4" type="primary">ubiC</name>
    <name evidence="5" type="ORF">C8D84_11662</name>
</gene>
<feature type="binding site" evidence="4">
    <location>
        <position position="115"/>
    </location>
    <ligand>
        <name>substrate</name>
    </ligand>
</feature>
<comment type="caution">
    <text evidence="5">The sequence shown here is derived from an EMBL/GenBank/DDBJ whole genome shotgun (WGS) entry which is preliminary data.</text>
</comment>
<dbReference type="PANTHER" id="PTHR38683:SF1">
    <property type="entry name" value="CHORISMATE PYRUVATE-LYASE"/>
    <property type="match status" value="1"/>
</dbReference>
<proteinExistence type="inferred from homology"/>
<dbReference type="Proteomes" id="UP000245655">
    <property type="component" value="Unassembled WGS sequence"/>
</dbReference>
<accession>A0A2V1ZVC4</accession>
<comment type="similarity">
    <text evidence="4">Belongs to the UbiC family.</text>
</comment>
<dbReference type="GO" id="GO:0006744">
    <property type="term" value="P:ubiquinone biosynthetic process"/>
    <property type="evidence" value="ECO:0007669"/>
    <property type="project" value="UniProtKB-UniRule"/>
</dbReference>
<evidence type="ECO:0000313" key="6">
    <source>
        <dbReference type="Proteomes" id="UP000245655"/>
    </source>
</evidence>
<dbReference type="GO" id="GO:0042866">
    <property type="term" value="P:pyruvate biosynthetic process"/>
    <property type="evidence" value="ECO:0007669"/>
    <property type="project" value="UniProtKB-UniRule"/>
</dbReference>
<sequence length="167" mass="18997">MSSTPFICLTHLSPPSELLSWLNVAGSLTAVLEVKAGQPLRVERSFEGYRLLSLAQKKQLNVTGAMLNRPMLAWVREAQLYGNDEHPWVAAQSIFPLPSLKGHARRLQQLKGTPIGYVLFKRSRTLPNQRFIQQTAEGWQRQTRYDWYGRQLLISETFLPAFVATDS</sequence>
<keyword evidence="2 4" id="KW-0831">Ubiquinone biosynthesis</keyword>
<keyword evidence="1 4" id="KW-0963">Cytoplasm</keyword>
<keyword evidence="3 4" id="KW-0456">Lyase</keyword>
<dbReference type="Gene3D" id="3.40.1410.10">
    <property type="entry name" value="Chorismate lyase-like"/>
    <property type="match status" value="1"/>
</dbReference>
<feature type="binding site" evidence="4">
    <location>
        <position position="76"/>
    </location>
    <ligand>
        <name>substrate</name>
    </ligand>
</feature>
<name>A0A2V1ZVC4_PSYIM</name>
<dbReference type="HAMAP" id="MF_01632">
    <property type="entry name" value="UbiC"/>
    <property type="match status" value="1"/>
</dbReference>
<dbReference type="RefSeq" id="WP_109592390.1">
    <property type="nucleotide sequence ID" value="NZ_CAJGZY010000016.1"/>
</dbReference>